<sequence>MLAISALLCVLLQWICFSKASKSSDVAPGSGSCVALNSEDSELNRHLCEIIGLRACREPVSVLNVRSSLIGDAINREKCIRTVFGLFATIACQRRTPVEQYIYSTKPNDITVAYVCPDVCKAVWMACSPRANSPFADMLADEESKSICKSIALKQSAVQIRQGVEGKCISTVIGLSETEVAEINWLLGGRVNWHFVKLRRHGIGIMILFLVLAGGAAYSGMDRRRRLRRLEEAKKKDQESETFLELNINMY</sequence>
<keyword evidence="1" id="KW-0472">Membrane</keyword>
<dbReference type="Proteomes" id="UP001230268">
    <property type="component" value="Unassembled WGS sequence"/>
</dbReference>
<accession>A0AAD8P823</accession>
<name>A0AAD8P823_BABGI</name>
<evidence type="ECO:0000313" key="3">
    <source>
        <dbReference type="EMBL" id="KAK1442155.1"/>
    </source>
</evidence>
<keyword evidence="1" id="KW-1133">Transmembrane helix</keyword>
<reference evidence="3" key="1">
    <citation type="submission" date="2023-08" db="EMBL/GenBank/DDBJ databases">
        <title>Draft sequence of the Babesia gibsoni genome.</title>
        <authorList>
            <person name="Yamagishi J.Y."/>
            <person name="Xuan X.X."/>
        </authorList>
    </citation>
    <scope>NUCLEOTIDE SEQUENCE</scope>
    <source>
        <strain evidence="3">Azabu</strain>
    </source>
</reference>
<proteinExistence type="predicted"/>
<feature type="chain" id="PRO_5042226582" evidence="2">
    <location>
        <begin position="21"/>
        <end position="251"/>
    </location>
</feature>
<dbReference type="AlphaFoldDB" id="A0AAD8P823"/>
<comment type="caution">
    <text evidence="3">The sequence shown here is derived from an EMBL/GenBank/DDBJ whole genome shotgun (WGS) entry which is preliminary data.</text>
</comment>
<evidence type="ECO:0000256" key="1">
    <source>
        <dbReference type="SAM" id="Phobius"/>
    </source>
</evidence>
<feature type="signal peptide" evidence="2">
    <location>
        <begin position="1"/>
        <end position="20"/>
    </location>
</feature>
<dbReference type="EMBL" id="JAVEPI010000004">
    <property type="protein sequence ID" value="KAK1442155.1"/>
    <property type="molecule type" value="Genomic_DNA"/>
</dbReference>
<evidence type="ECO:0000313" key="4">
    <source>
        <dbReference type="Proteomes" id="UP001230268"/>
    </source>
</evidence>
<keyword evidence="1" id="KW-0812">Transmembrane</keyword>
<evidence type="ECO:0000256" key="2">
    <source>
        <dbReference type="SAM" id="SignalP"/>
    </source>
</evidence>
<organism evidence="3 4">
    <name type="scientific">Babesia gibsoni</name>
    <dbReference type="NCBI Taxonomy" id="33632"/>
    <lineage>
        <taxon>Eukaryota</taxon>
        <taxon>Sar</taxon>
        <taxon>Alveolata</taxon>
        <taxon>Apicomplexa</taxon>
        <taxon>Aconoidasida</taxon>
        <taxon>Piroplasmida</taxon>
        <taxon>Babesiidae</taxon>
        <taxon>Babesia</taxon>
    </lineage>
</organism>
<keyword evidence="2" id="KW-0732">Signal</keyword>
<gene>
    <name evidence="3" type="ORF">BgAZ_401850</name>
</gene>
<keyword evidence="4" id="KW-1185">Reference proteome</keyword>
<protein>
    <submittedName>
        <fullName evidence="3">Uncharacterized protein</fullName>
    </submittedName>
</protein>
<feature type="transmembrane region" description="Helical" evidence="1">
    <location>
        <begin position="202"/>
        <end position="221"/>
    </location>
</feature>